<dbReference type="InterPro" id="IPR023214">
    <property type="entry name" value="HAD_sf"/>
</dbReference>
<reference evidence="6" key="1">
    <citation type="journal article" date="2019" name="Int. J. Syst. Evol. Microbiol.">
        <title>The Global Catalogue of Microorganisms (GCM) 10K type strain sequencing project: providing services to taxonomists for standard genome sequencing and annotation.</title>
        <authorList>
            <consortium name="The Broad Institute Genomics Platform"/>
            <consortium name="The Broad Institute Genome Sequencing Center for Infectious Disease"/>
            <person name="Wu L."/>
            <person name="Ma J."/>
        </authorList>
    </citation>
    <scope>NUCLEOTIDE SEQUENCE [LARGE SCALE GENOMIC DNA]</scope>
    <source>
        <strain evidence="6">CGMCC 1.15474</strain>
    </source>
</reference>
<proteinExistence type="predicted"/>
<dbReference type="PRINTS" id="PR00413">
    <property type="entry name" value="HADHALOGNASE"/>
</dbReference>
<dbReference type="EC" id="3.1.3.-" evidence="5"/>
<dbReference type="InterPro" id="IPR036412">
    <property type="entry name" value="HAD-like_sf"/>
</dbReference>
<evidence type="ECO:0000313" key="6">
    <source>
        <dbReference type="Proteomes" id="UP001597318"/>
    </source>
</evidence>
<comment type="caution">
    <text evidence="5">The sequence shown here is derived from an EMBL/GenBank/DDBJ whole genome shotgun (WGS) entry which is preliminary data.</text>
</comment>
<sequence>MIRAVLFDLDGTMLNRDLSLQKFIEDQYIRLNVKHIPIDQYINRFIELDQHGYVWKDKVYAQLIEELKIKDLTASQLLQDYLAFFPRHCTPFDNLKKMLVTIKQQNIKLGIISNGFGQFQMDNIKALKIDHYFDTILISEYEGIKKPDREIFMRGLSKLGVSPKESIFVGDHPVNDIEAAKKAGMKTIWKQNTHFSHAPAADYCVTDLFEIIDIIERER</sequence>
<name>A0ABW5C4Q4_9BACI</name>
<dbReference type="NCBIfam" id="TIGR01509">
    <property type="entry name" value="HAD-SF-IA-v3"/>
    <property type="match status" value="1"/>
</dbReference>
<dbReference type="EMBL" id="JBHUIK010000006">
    <property type="protein sequence ID" value="MFD2216199.1"/>
    <property type="molecule type" value="Genomic_DNA"/>
</dbReference>
<dbReference type="NCBIfam" id="TIGR01549">
    <property type="entry name" value="HAD-SF-IA-v1"/>
    <property type="match status" value="1"/>
</dbReference>
<dbReference type="SFLD" id="SFLDS00003">
    <property type="entry name" value="Haloacid_Dehalogenase"/>
    <property type="match status" value="1"/>
</dbReference>
<dbReference type="RefSeq" id="WP_247339776.1">
    <property type="nucleotide sequence ID" value="NZ_CP095550.1"/>
</dbReference>
<dbReference type="PANTHER" id="PTHR46470:SF2">
    <property type="entry name" value="GLYCERALDEHYDE 3-PHOSPHATE PHOSPHATASE"/>
    <property type="match status" value="1"/>
</dbReference>
<organism evidence="5 6">
    <name type="scientific">Metabacillus endolithicus</name>
    <dbReference type="NCBI Taxonomy" id="1535204"/>
    <lineage>
        <taxon>Bacteria</taxon>
        <taxon>Bacillati</taxon>
        <taxon>Bacillota</taxon>
        <taxon>Bacilli</taxon>
        <taxon>Bacillales</taxon>
        <taxon>Bacillaceae</taxon>
        <taxon>Metabacillus</taxon>
    </lineage>
</organism>
<dbReference type="Pfam" id="PF13419">
    <property type="entry name" value="HAD_2"/>
    <property type="match status" value="1"/>
</dbReference>
<accession>A0ABW5C4Q4</accession>
<evidence type="ECO:0000256" key="3">
    <source>
        <dbReference type="ARBA" id="ARBA00022801"/>
    </source>
</evidence>
<comment type="cofactor">
    <cofactor evidence="1">
        <name>Mg(2+)</name>
        <dbReference type="ChEBI" id="CHEBI:18420"/>
    </cofactor>
</comment>
<evidence type="ECO:0000313" key="5">
    <source>
        <dbReference type="EMBL" id="MFD2216199.1"/>
    </source>
</evidence>
<evidence type="ECO:0000256" key="1">
    <source>
        <dbReference type="ARBA" id="ARBA00001946"/>
    </source>
</evidence>
<dbReference type="InterPro" id="IPR041492">
    <property type="entry name" value="HAD_2"/>
</dbReference>
<dbReference type="Gene3D" id="3.40.50.1000">
    <property type="entry name" value="HAD superfamily/HAD-like"/>
    <property type="match status" value="1"/>
</dbReference>
<dbReference type="PANTHER" id="PTHR46470">
    <property type="entry name" value="N-ACYLNEURAMINATE-9-PHOSPHATASE"/>
    <property type="match status" value="1"/>
</dbReference>
<keyword evidence="3 5" id="KW-0378">Hydrolase</keyword>
<evidence type="ECO:0000256" key="4">
    <source>
        <dbReference type="ARBA" id="ARBA00022842"/>
    </source>
</evidence>
<keyword evidence="2" id="KW-0479">Metal-binding</keyword>
<dbReference type="Proteomes" id="UP001597318">
    <property type="component" value="Unassembled WGS sequence"/>
</dbReference>
<keyword evidence="6" id="KW-1185">Reference proteome</keyword>
<dbReference type="SFLD" id="SFLDG01129">
    <property type="entry name" value="C1.5:_HAD__Beta-PGM__Phosphata"/>
    <property type="match status" value="1"/>
</dbReference>
<dbReference type="InterPro" id="IPR006439">
    <property type="entry name" value="HAD-SF_hydro_IA"/>
</dbReference>
<dbReference type="GO" id="GO:0016787">
    <property type="term" value="F:hydrolase activity"/>
    <property type="evidence" value="ECO:0007669"/>
    <property type="project" value="UniProtKB-KW"/>
</dbReference>
<protein>
    <submittedName>
        <fullName evidence="5">HAD family hydrolase</fullName>
        <ecNumber evidence="5">3.1.3.-</ecNumber>
    </submittedName>
</protein>
<gene>
    <name evidence="5" type="ORF">ACFSKK_21225</name>
</gene>
<keyword evidence="4" id="KW-0460">Magnesium</keyword>
<dbReference type="Gene3D" id="1.10.150.520">
    <property type="match status" value="1"/>
</dbReference>
<dbReference type="SFLD" id="SFLDG01135">
    <property type="entry name" value="C1.5.6:_HAD__Beta-PGM__Phospha"/>
    <property type="match status" value="1"/>
</dbReference>
<evidence type="ECO:0000256" key="2">
    <source>
        <dbReference type="ARBA" id="ARBA00022723"/>
    </source>
</evidence>
<dbReference type="InterPro" id="IPR051400">
    <property type="entry name" value="HAD-like_hydrolase"/>
</dbReference>
<dbReference type="SUPFAM" id="SSF56784">
    <property type="entry name" value="HAD-like"/>
    <property type="match status" value="1"/>
</dbReference>